<reference evidence="3" key="1">
    <citation type="journal article" date="2019" name="Int. J. Syst. Evol. Microbiol.">
        <title>The Global Catalogue of Microorganisms (GCM) 10K type strain sequencing project: providing services to taxonomists for standard genome sequencing and annotation.</title>
        <authorList>
            <consortium name="The Broad Institute Genomics Platform"/>
            <consortium name="The Broad Institute Genome Sequencing Center for Infectious Disease"/>
            <person name="Wu L."/>
            <person name="Ma J."/>
        </authorList>
    </citation>
    <scope>NUCLEOTIDE SEQUENCE [LARGE SCALE GENOMIC DNA]</scope>
    <source>
        <strain evidence="3">CCUG 54522</strain>
    </source>
</reference>
<dbReference type="InterPro" id="IPR036513">
    <property type="entry name" value="STAS_dom_sf"/>
</dbReference>
<evidence type="ECO:0000313" key="2">
    <source>
        <dbReference type="EMBL" id="MFC6043322.1"/>
    </source>
</evidence>
<feature type="domain" description="STAS" evidence="1">
    <location>
        <begin position="1"/>
        <end position="91"/>
    </location>
</feature>
<sequence>MVVLVPPGSLESSLAALDRQLDAALGLAPRALVLDMSAIARMSSTTIAQLLWARRRCSLVGIEVLLLNPTRQCREVLERIDLLRRPQAPRA</sequence>
<dbReference type="Gene3D" id="3.30.750.24">
    <property type="entry name" value="STAS domain"/>
    <property type="match status" value="1"/>
</dbReference>
<protein>
    <submittedName>
        <fullName evidence="2">STAS domain-containing protein</fullName>
    </submittedName>
</protein>
<dbReference type="InterPro" id="IPR002645">
    <property type="entry name" value="STAS_dom"/>
</dbReference>
<keyword evidence="3" id="KW-1185">Reference proteome</keyword>
<dbReference type="SUPFAM" id="SSF52091">
    <property type="entry name" value="SpoIIaa-like"/>
    <property type="match status" value="1"/>
</dbReference>
<evidence type="ECO:0000259" key="1">
    <source>
        <dbReference type="PROSITE" id="PS50801"/>
    </source>
</evidence>
<organism evidence="2 3">
    <name type="scientific">Nocardioides hankookensis</name>
    <dbReference type="NCBI Taxonomy" id="443157"/>
    <lineage>
        <taxon>Bacteria</taxon>
        <taxon>Bacillati</taxon>
        <taxon>Actinomycetota</taxon>
        <taxon>Actinomycetes</taxon>
        <taxon>Propionibacteriales</taxon>
        <taxon>Nocardioidaceae</taxon>
        <taxon>Nocardioides</taxon>
    </lineage>
</organism>
<proteinExistence type="predicted"/>
<dbReference type="PROSITE" id="PS50801">
    <property type="entry name" value="STAS"/>
    <property type="match status" value="1"/>
</dbReference>
<dbReference type="EMBL" id="JBHSRJ010000004">
    <property type="protein sequence ID" value="MFC6043322.1"/>
    <property type="molecule type" value="Genomic_DNA"/>
</dbReference>
<dbReference type="Proteomes" id="UP001596135">
    <property type="component" value="Unassembled WGS sequence"/>
</dbReference>
<dbReference type="RefSeq" id="WP_379153298.1">
    <property type="nucleotide sequence ID" value="NZ_JBHSRJ010000004.1"/>
</dbReference>
<gene>
    <name evidence="2" type="ORF">ACFPYL_09570</name>
</gene>
<comment type="caution">
    <text evidence="2">The sequence shown here is derived from an EMBL/GenBank/DDBJ whole genome shotgun (WGS) entry which is preliminary data.</text>
</comment>
<dbReference type="Pfam" id="PF01740">
    <property type="entry name" value="STAS"/>
    <property type="match status" value="1"/>
</dbReference>
<name>A0ABW1LJC4_9ACTN</name>
<dbReference type="CDD" id="cd07043">
    <property type="entry name" value="STAS_anti-anti-sigma_factors"/>
    <property type="match status" value="1"/>
</dbReference>
<evidence type="ECO:0000313" key="3">
    <source>
        <dbReference type="Proteomes" id="UP001596135"/>
    </source>
</evidence>
<accession>A0ABW1LJC4</accession>